<evidence type="ECO:0000313" key="11">
    <source>
        <dbReference type="EMBL" id="NIJ10558.1"/>
    </source>
</evidence>
<keyword evidence="9" id="KW-0472">Membrane</keyword>
<dbReference type="Gene3D" id="3.40.50.300">
    <property type="entry name" value="P-loop containing nucleotide triphosphate hydrolases"/>
    <property type="match status" value="1"/>
</dbReference>
<evidence type="ECO:0000256" key="1">
    <source>
        <dbReference type="ARBA" id="ARBA00004202"/>
    </source>
</evidence>
<dbReference type="SUPFAM" id="SSF52540">
    <property type="entry name" value="P-loop containing nucleoside triphosphate hydrolases"/>
    <property type="match status" value="1"/>
</dbReference>
<keyword evidence="8" id="KW-0406">Ion transport</keyword>
<dbReference type="AlphaFoldDB" id="A0A7X5UMZ0"/>
<dbReference type="GO" id="GO:0016887">
    <property type="term" value="F:ATP hydrolysis activity"/>
    <property type="evidence" value="ECO:0007669"/>
    <property type="project" value="InterPro"/>
</dbReference>
<name>A0A7X5UMZ0_9PSEU</name>
<dbReference type="CDD" id="cd03214">
    <property type="entry name" value="ABC_Iron-Siderophores_B12_Hemin"/>
    <property type="match status" value="1"/>
</dbReference>
<dbReference type="InterPro" id="IPR003439">
    <property type="entry name" value="ABC_transporter-like_ATP-bd"/>
</dbReference>
<evidence type="ECO:0000313" key="12">
    <source>
        <dbReference type="Proteomes" id="UP000545493"/>
    </source>
</evidence>
<keyword evidence="4" id="KW-0410">Iron transport</keyword>
<dbReference type="GO" id="GO:0006826">
    <property type="term" value="P:iron ion transport"/>
    <property type="evidence" value="ECO:0007669"/>
    <property type="project" value="UniProtKB-KW"/>
</dbReference>
<organism evidence="11 12">
    <name type="scientific">Saccharomonospora amisosensis</name>
    <dbReference type="NCBI Taxonomy" id="1128677"/>
    <lineage>
        <taxon>Bacteria</taxon>
        <taxon>Bacillati</taxon>
        <taxon>Actinomycetota</taxon>
        <taxon>Actinomycetes</taxon>
        <taxon>Pseudonocardiales</taxon>
        <taxon>Pseudonocardiaceae</taxon>
        <taxon>Saccharomonospora</taxon>
    </lineage>
</organism>
<comment type="subcellular location">
    <subcellularLocation>
        <location evidence="1">Cell membrane</location>
        <topology evidence="1">Peripheral membrane protein</topology>
    </subcellularLocation>
</comment>
<dbReference type="InterPro" id="IPR003593">
    <property type="entry name" value="AAA+_ATPase"/>
</dbReference>
<keyword evidence="3" id="KW-1003">Cell membrane</keyword>
<keyword evidence="5" id="KW-0547">Nucleotide-binding</keyword>
<gene>
    <name evidence="11" type="ORF">FHU38_000902</name>
</gene>
<dbReference type="InterPro" id="IPR017871">
    <property type="entry name" value="ABC_transporter-like_CS"/>
</dbReference>
<sequence length="278" mass="30382">MTRISHDLDQQLSGVDASSLRAERLRVGYGADRAVIEQLDLELPPGAVTAIIGANGSGKSTLLRTLARLLRPSRGQVLLDGRDIHRMRTRDVARRMGLLPQAPTTPESITVRDLVRRGRTPHTSVWRQWSEADEKALLAALASTDLTELADEPVDTLSGGQRQRAWLALVIAQNTPWLLLDEPTTFLDIAHQIDVLELVRRLNREGGRTVVMVLHDLNQACRYADHLVALRSGAVVAAAAPVDIVTEELVARVFDVRARIVPDPVAGTPLVVPVGRAT</sequence>
<dbReference type="EMBL" id="JAAOYM010000001">
    <property type="protein sequence ID" value="NIJ10558.1"/>
    <property type="molecule type" value="Genomic_DNA"/>
</dbReference>
<evidence type="ECO:0000256" key="6">
    <source>
        <dbReference type="ARBA" id="ARBA00022840"/>
    </source>
</evidence>
<comment type="caution">
    <text evidence="11">The sequence shown here is derived from an EMBL/GenBank/DDBJ whole genome shotgun (WGS) entry which is preliminary data.</text>
</comment>
<dbReference type="GO" id="GO:0005524">
    <property type="term" value="F:ATP binding"/>
    <property type="evidence" value="ECO:0007669"/>
    <property type="project" value="UniProtKB-KW"/>
</dbReference>
<accession>A0A7X5UMZ0</accession>
<dbReference type="Proteomes" id="UP000545493">
    <property type="component" value="Unassembled WGS sequence"/>
</dbReference>
<dbReference type="RefSeq" id="WP_167166745.1">
    <property type="nucleotide sequence ID" value="NZ_JAAOYM010000001.1"/>
</dbReference>
<dbReference type="PANTHER" id="PTHR42771:SF12">
    <property type="entry name" value="FE(3+) DICITRATE TRANSPORT ATP-BINDING PROTEIN FECE-RELATED"/>
    <property type="match status" value="1"/>
</dbReference>
<reference evidence="11 12" key="1">
    <citation type="submission" date="2020-03" db="EMBL/GenBank/DDBJ databases">
        <title>Sequencing the genomes of 1000 actinobacteria strains.</title>
        <authorList>
            <person name="Klenk H.-P."/>
        </authorList>
    </citation>
    <scope>NUCLEOTIDE SEQUENCE [LARGE SCALE GENOMIC DNA]</scope>
    <source>
        <strain evidence="11 12">DSM 45685</strain>
    </source>
</reference>
<keyword evidence="6 11" id="KW-0067">ATP-binding</keyword>
<evidence type="ECO:0000256" key="8">
    <source>
        <dbReference type="ARBA" id="ARBA00023065"/>
    </source>
</evidence>
<dbReference type="PROSITE" id="PS50893">
    <property type="entry name" value="ABC_TRANSPORTER_2"/>
    <property type="match status" value="1"/>
</dbReference>
<dbReference type="PANTHER" id="PTHR42771">
    <property type="entry name" value="IRON(3+)-HYDROXAMATE IMPORT ATP-BINDING PROTEIN FHUC"/>
    <property type="match status" value="1"/>
</dbReference>
<evidence type="ECO:0000256" key="5">
    <source>
        <dbReference type="ARBA" id="ARBA00022741"/>
    </source>
</evidence>
<evidence type="ECO:0000256" key="7">
    <source>
        <dbReference type="ARBA" id="ARBA00023004"/>
    </source>
</evidence>
<evidence type="ECO:0000256" key="4">
    <source>
        <dbReference type="ARBA" id="ARBA00022496"/>
    </source>
</evidence>
<dbReference type="InterPro" id="IPR051535">
    <property type="entry name" value="Siderophore_ABC-ATPase"/>
</dbReference>
<dbReference type="Pfam" id="PF00005">
    <property type="entry name" value="ABC_tran"/>
    <property type="match status" value="1"/>
</dbReference>
<protein>
    <submittedName>
        <fullName evidence="11">Iron complex transport system ATP-binding protein</fullName>
    </submittedName>
</protein>
<evidence type="ECO:0000256" key="9">
    <source>
        <dbReference type="ARBA" id="ARBA00023136"/>
    </source>
</evidence>
<proteinExistence type="predicted"/>
<dbReference type="SMART" id="SM00382">
    <property type="entry name" value="AAA"/>
    <property type="match status" value="1"/>
</dbReference>
<keyword evidence="12" id="KW-1185">Reference proteome</keyword>
<dbReference type="FunFam" id="3.40.50.300:FF:000134">
    <property type="entry name" value="Iron-enterobactin ABC transporter ATP-binding protein"/>
    <property type="match status" value="1"/>
</dbReference>
<evidence type="ECO:0000256" key="3">
    <source>
        <dbReference type="ARBA" id="ARBA00022475"/>
    </source>
</evidence>
<evidence type="ECO:0000256" key="2">
    <source>
        <dbReference type="ARBA" id="ARBA00022448"/>
    </source>
</evidence>
<feature type="domain" description="ABC transporter" evidence="10">
    <location>
        <begin position="20"/>
        <end position="257"/>
    </location>
</feature>
<dbReference type="GO" id="GO:0005886">
    <property type="term" value="C:plasma membrane"/>
    <property type="evidence" value="ECO:0007669"/>
    <property type="project" value="UniProtKB-SubCell"/>
</dbReference>
<keyword evidence="2" id="KW-0813">Transport</keyword>
<dbReference type="InterPro" id="IPR027417">
    <property type="entry name" value="P-loop_NTPase"/>
</dbReference>
<keyword evidence="7" id="KW-0408">Iron</keyword>
<dbReference type="PROSITE" id="PS00211">
    <property type="entry name" value="ABC_TRANSPORTER_1"/>
    <property type="match status" value="1"/>
</dbReference>
<evidence type="ECO:0000259" key="10">
    <source>
        <dbReference type="PROSITE" id="PS50893"/>
    </source>
</evidence>